<dbReference type="AlphaFoldDB" id="A0A0R2EYB5"/>
<proteinExistence type="predicted"/>
<feature type="transmembrane region" description="Helical" evidence="2">
    <location>
        <begin position="6"/>
        <end position="26"/>
    </location>
</feature>
<comment type="caution">
    <text evidence="3">The sequence shown here is derived from an EMBL/GenBank/DDBJ whole genome shotgun (WGS) entry which is preliminary data.</text>
</comment>
<organism evidence="3 4">
    <name type="scientific">Secundilactobacillus similis DSM 23365 = JCM 2765</name>
    <dbReference type="NCBI Taxonomy" id="1423804"/>
    <lineage>
        <taxon>Bacteria</taxon>
        <taxon>Bacillati</taxon>
        <taxon>Bacillota</taxon>
        <taxon>Bacilli</taxon>
        <taxon>Lactobacillales</taxon>
        <taxon>Lactobacillaceae</taxon>
        <taxon>Secundilactobacillus</taxon>
    </lineage>
</organism>
<keyword evidence="2" id="KW-1133">Transmembrane helix</keyword>
<dbReference type="Proteomes" id="UP000051442">
    <property type="component" value="Unassembled WGS sequence"/>
</dbReference>
<feature type="region of interest" description="Disordered" evidence="1">
    <location>
        <begin position="58"/>
        <end position="77"/>
    </location>
</feature>
<keyword evidence="2" id="KW-0812">Transmembrane</keyword>
<accession>A0A0R2EYB5</accession>
<evidence type="ECO:0000313" key="3">
    <source>
        <dbReference type="EMBL" id="KRN21150.1"/>
    </source>
</evidence>
<dbReference type="PATRIC" id="fig|1423804.4.peg.1369"/>
<protein>
    <submittedName>
        <fullName evidence="3">Uncharacterized protein</fullName>
    </submittedName>
</protein>
<keyword evidence="2" id="KW-0472">Membrane</keyword>
<gene>
    <name evidence="3" type="ORF">FD14_GL001272</name>
</gene>
<name>A0A0R2EYB5_9LACO</name>
<dbReference type="EMBL" id="AYZM01000125">
    <property type="protein sequence ID" value="KRN21150.1"/>
    <property type="molecule type" value="Genomic_DNA"/>
</dbReference>
<evidence type="ECO:0000256" key="1">
    <source>
        <dbReference type="SAM" id="MobiDB-lite"/>
    </source>
</evidence>
<keyword evidence="4" id="KW-1185">Reference proteome</keyword>
<evidence type="ECO:0000256" key="2">
    <source>
        <dbReference type="SAM" id="Phobius"/>
    </source>
</evidence>
<sequence>MEFLKDILEIIVALLTITNLISGFFLKKAHDEIRQLKIDLKQDSHDYLKQTVKANRGSVANNGDHVNIINQGSEHDA</sequence>
<dbReference type="RefSeq" id="WP_057152072.1">
    <property type="nucleotide sequence ID" value="NZ_AYZM01000125.1"/>
</dbReference>
<feature type="compositionally biased region" description="Polar residues" evidence="1">
    <location>
        <begin position="68"/>
        <end position="77"/>
    </location>
</feature>
<reference evidence="3 4" key="1">
    <citation type="journal article" date="2015" name="Genome Announc.">
        <title>Expanding the biotechnology potential of lactobacilli through comparative genomics of 213 strains and associated genera.</title>
        <authorList>
            <person name="Sun Z."/>
            <person name="Harris H.M."/>
            <person name="McCann A."/>
            <person name="Guo C."/>
            <person name="Argimon S."/>
            <person name="Zhang W."/>
            <person name="Yang X."/>
            <person name="Jeffery I.B."/>
            <person name="Cooney J.C."/>
            <person name="Kagawa T.F."/>
            <person name="Liu W."/>
            <person name="Song Y."/>
            <person name="Salvetti E."/>
            <person name="Wrobel A."/>
            <person name="Rasinkangas P."/>
            <person name="Parkhill J."/>
            <person name="Rea M.C."/>
            <person name="O'Sullivan O."/>
            <person name="Ritari J."/>
            <person name="Douillard F.P."/>
            <person name="Paul Ross R."/>
            <person name="Yang R."/>
            <person name="Briner A.E."/>
            <person name="Felis G.E."/>
            <person name="de Vos W.M."/>
            <person name="Barrangou R."/>
            <person name="Klaenhammer T.R."/>
            <person name="Caufield P.W."/>
            <person name="Cui Y."/>
            <person name="Zhang H."/>
            <person name="O'Toole P.W."/>
        </authorList>
    </citation>
    <scope>NUCLEOTIDE SEQUENCE [LARGE SCALE GENOMIC DNA]</scope>
    <source>
        <strain evidence="3 4">DSM 23365</strain>
    </source>
</reference>
<evidence type="ECO:0000313" key="4">
    <source>
        <dbReference type="Proteomes" id="UP000051442"/>
    </source>
</evidence>